<sequence length="382" mass="41170">MRATIIGAGRIALGLAAEQLHQSGYEVTVLGRGHVAAALQHARVVEVELTDGWTMERFLVPVRTVDLADRRAAVQAVSTADVVGTAVGARMLPAVLDLIAEGLKRAIRPVNVIAFENHENAARIIRKGLRRRLGSGVDRHGFTGAVIARAVAHRVFAADGRVRVVGDLPREVVVDGAALVDPAPLVQDFIPVDDFRAYYRRKLYRFSAGHATAAYLGGLKGYRYLHAAAMDPEIAEAVLGAMEEGRRGLAARYGEEVSGTPEDLEAILWRFRNAALGDTVDRVGRDALRKLGRGERLVGAARLAAKGQVPPIHLTRAAAAALVSDPSLLVSRERMIAKVSQVTGVGHRHVVTRMVAHAWGEFTRGESISAPFLRLPEMSLSI</sequence>
<evidence type="ECO:0000313" key="7">
    <source>
        <dbReference type="EMBL" id="VEH69685.1"/>
    </source>
</evidence>
<organism evidence="7 8">
    <name type="scientific">Arachnia propionica</name>
    <dbReference type="NCBI Taxonomy" id="1750"/>
    <lineage>
        <taxon>Bacteria</taxon>
        <taxon>Bacillati</taxon>
        <taxon>Actinomycetota</taxon>
        <taxon>Actinomycetes</taxon>
        <taxon>Propionibacteriales</taxon>
        <taxon>Propionibacteriaceae</taxon>
        <taxon>Arachnia</taxon>
    </lineage>
</organism>
<evidence type="ECO:0000313" key="8">
    <source>
        <dbReference type="Proteomes" id="UP000273044"/>
    </source>
</evidence>
<keyword evidence="2" id="KW-0520">NAD</keyword>
<dbReference type="InterPro" id="IPR008927">
    <property type="entry name" value="6-PGluconate_DH-like_C_sf"/>
</dbReference>
<dbReference type="SUPFAM" id="SSF48179">
    <property type="entry name" value="6-phosphogluconate dehydrogenase C-terminal domain-like"/>
    <property type="match status" value="1"/>
</dbReference>
<gene>
    <name evidence="7" type="primary">mtlD</name>
    <name evidence="6" type="ORF">J5A53_10760</name>
    <name evidence="7" type="ORF">NCTC12967_00961</name>
</gene>
<dbReference type="Proteomes" id="UP000677180">
    <property type="component" value="Chromosome"/>
</dbReference>
<evidence type="ECO:0000313" key="6">
    <source>
        <dbReference type="EMBL" id="QUC10276.1"/>
    </source>
</evidence>
<dbReference type="PANTHER" id="PTHR30524">
    <property type="entry name" value="MANNITOL-1-PHOSPHATE 5-DEHYDROGENASE"/>
    <property type="match status" value="1"/>
</dbReference>
<dbReference type="Proteomes" id="UP000273044">
    <property type="component" value="Chromosome"/>
</dbReference>
<dbReference type="InterPro" id="IPR036291">
    <property type="entry name" value="NAD(P)-bd_dom_sf"/>
</dbReference>
<dbReference type="Gene3D" id="3.40.50.720">
    <property type="entry name" value="NAD(P)-binding Rossmann-like Domain"/>
    <property type="match status" value="1"/>
</dbReference>
<feature type="domain" description="Mannitol dehydrogenase N-terminal" evidence="4">
    <location>
        <begin position="2"/>
        <end position="131"/>
    </location>
</feature>
<dbReference type="EMBL" id="LR134406">
    <property type="protein sequence ID" value="VEH69685.1"/>
    <property type="molecule type" value="Genomic_DNA"/>
</dbReference>
<dbReference type="AlphaFoldDB" id="A0A3N4CVD0"/>
<dbReference type="OMA" id="APFIERK"/>
<dbReference type="Pfam" id="PF08125">
    <property type="entry name" value="Mannitol_dh_C"/>
    <property type="match status" value="1"/>
</dbReference>
<dbReference type="SUPFAM" id="SSF51735">
    <property type="entry name" value="NAD(P)-binding Rossmann-fold domains"/>
    <property type="match status" value="1"/>
</dbReference>
<reference evidence="6" key="2">
    <citation type="submission" date="2021-03" db="EMBL/GenBank/DDBJ databases">
        <title>Human Oral Microbial Genomes.</title>
        <authorList>
            <person name="Johnston C.D."/>
            <person name="Chen T."/>
            <person name="Dewhirst F.E."/>
        </authorList>
    </citation>
    <scope>NUCLEOTIDE SEQUENCE</scope>
    <source>
        <strain evidence="6">F0714</strain>
    </source>
</reference>
<evidence type="ECO:0000256" key="3">
    <source>
        <dbReference type="ARBA" id="ARBA00048615"/>
    </source>
</evidence>
<dbReference type="GO" id="GO:0019592">
    <property type="term" value="P:mannitol catabolic process"/>
    <property type="evidence" value="ECO:0007669"/>
    <property type="project" value="TreeGrafter"/>
</dbReference>
<evidence type="ECO:0000256" key="2">
    <source>
        <dbReference type="ARBA" id="ARBA00023027"/>
    </source>
</evidence>
<dbReference type="Gene3D" id="1.10.1040.10">
    <property type="entry name" value="N-(1-d-carboxylethyl)-l-norvaline Dehydrogenase, domain 2"/>
    <property type="match status" value="1"/>
</dbReference>
<dbReference type="GO" id="GO:0005829">
    <property type="term" value="C:cytosol"/>
    <property type="evidence" value="ECO:0007669"/>
    <property type="project" value="TreeGrafter"/>
</dbReference>
<dbReference type="OrthoDB" id="271711at2"/>
<dbReference type="InterPro" id="IPR013328">
    <property type="entry name" value="6PGD_dom2"/>
</dbReference>
<comment type="catalytic activity">
    <reaction evidence="3">
        <text>D-mannitol 1-phosphate + NAD(+) = beta-D-fructose 6-phosphate + NADH + H(+)</text>
        <dbReference type="Rhea" id="RHEA:19661"/>
        <dbReference type="ChEBI" id="CHEBI:15378"/>
        <dbReference type="ChEBI" id="CHEBI:57540"/>
        <dbReference type="ChEBI" id="CHEBI:57634"/>
        <dbReference type="ChEBI" id="CHEBI:57945"/>
        <dbReference type="ChEBI" id="CHEBI:61381"/>
        <dbReference type="EC" id="1.1.1.17"/>
    </reaction>
</comment>
<dbReference type="PANTHER" id="PTHR30524:SF0">
    <property type="entry name" value="ALTRONATE OXIDOREDUCTASE-RELATED"/>
    <property type="match status" value="1"/>
</dbReference>
<dbReference type="Pfam" id="PF01232">
    <property type="entry name" value="Mannitol_dh"/>
    <property type="match status" value="1"/>
</dbReference>
<evidence type="ECO:0000259" key="5">
    <source>
        <dbReference type="Pfam" id="PF08125"/>
    </source>
</evidence>
<reference evidence="7 8" key="1">
    <citation type="submission" date="2018-12" db="EMBL/GenBank/DDBJ databases">
        <authorList>
            <consortium name="Pathogen Informatics"/>
        </authorList>
    </citation>
    <scope>NUCLEOTIDE SEQUENCE [LARGE SCALE GENOMIC DNA]</scope>
    <source>
        <strain evidence="7 8">NCTC12967</strain>
    </source>
</reference>
<protein>
    <submittedName>
        <fullName evidence="7">Mannitol-1-phosphate 5-dehydrogenase</fullName>
        <ecNumber evidence="7">1.1.1.17</ecNumber>
    </submittedName>
</protein>
<feature type="domain" description="Mannitol dehydrogenase C-terminal" evidence="5">
    <location>
        <begin position="195"/>
        <end position="321"/>
    </location>
</feature>
<accession>A0A3N4CVD0</accession>
<dbReference type="RefSeq" id="WP_014846081.1">
    <property type="nucleotide sequence ID" value="NZ_CAUVFS010000002.1"/>
</dbReference>
<dbReference type="InterPro" id="IPR013131">
    <property type="entry name" value="Mannitol_DH_N"/>
</dbReference>
<evidence type="ECO:0000256" key="1">
    <source>
        <dbReference type="ARBA" id="ARBA00023002"/>
    </source>
</evidence>
<evidence type="ECO:0000259" key="4">
    <source>
        <dbReference type="Pfam" id="PF01232"/>
    </source>
</evidence>
<dbReference type="EMBL" id="CP072385">
    <property type="protein sequence ID" value="QUC10276.1"/>
    <property type="molecule type" value="Genomic_DNA"/>
</dbReference>
<name>A0A3N4CVD0_9ACTN</name>
<dbReference type="GO" id="GO:0008926">
    <property type="term" value="F:mannitol-1-phosphate 5-dehydrogenase activity"/>
    <property type="evidence" value="ECO:0007669"/>
    <property type="project" value="UniProtKB-EC"/>
</dbReference>
<dbReference type="EC" id="1.1.1.17" evidence="7"/>
<keyword evidence="1 7" id="KW-0560">Oxidoreductase</keyword>
<dbReference type="GeneID" id="64406442"/>
<dbReference type="InterPro" id="IPR013118">
    <property type="entry name" value="Mannitol_DH_C"/>
</dbReference>
<keyword evidence="8" id="KW-1185">Reference proteome</keyword>
<proteinExistence type="predicted"/>